<keyword evidence="1" id="KW-0812">Transmembrane</keyword>
<keyword evidence="1" id="KW-1133">Transmembrane helix</keyword>
<name>A0ABR8N189_9BACL</name>
<protein>
    <submittedName>
        <fullName evidence="2">Cytochrome c biogenesis protein CcdC</fullName>
    </submittedName>
</protein>
<dbReference type="InterPro" id="IPR058247">
    <property type="entry name" value="DUF1453"/>
</dbReference>
<evidence type="ECO:0000313" key="3">
    <source>
        <dbReference type="Proteomes" id="UP000609346"/>
    </source>
</evidence>
<dbReference type="PANTHER" id="PTHR39164:SF1">
    <property type="entry name" value="PROTEIN CCDC"/>
    <property type="match status" value="1"/>
</dbReference>
<feature type="transmembrane region" description="Helical" evidence="1">
    <location>
        <begin position="6"/>
        <end position="22"/>
    </location>
</feature>
<feature type="transmembrane region" description="Helical" evidence="1">
    <location>
        <begin position="124"/>
        <end position="142"/>
    </location>
</feature>
<sequence length="161" mass="18208">MTATELYTIVLIIAALVLYRSTRNFYRPIRGNGARLLVPLVYMLPATYVIMNPEAHATSNEWLAAAAIGIVLSIPLIWTTQYEVRSDNQIYAKRNLWFIISFLAILAVRFVLRTSIQDIDSQTLSALFVTVAFCYVIPWRVVSFIKFRKVKTGRAGKGFAA</sequence>
<keyword evidence="3" id="KW-1185">Reference proteome</keyword>
<comment type="caution">
    <text evidence="2">The sequence shown here is derived from an EMBL/GenBank/DDBJ whole genome shotgun (WGS) entry which is preliminary data.</text>
</comment>
<accession>A0ABR8N189</accession>
<keyword evidence="1" id="KW-0472">Membrane</keyword>
<organism evidence="2 3">
    <name type="scientific">Paenibacillus terricola</name>
    <dbReference type="NCBI Taxonomy" id="2763503"/>
    <lineage>
        <taxon>Bacteria</taxon>
        <taxon>Bacillati</taxon>
        <taxon>Bacillota</taxon>
        <taxon>Bacilli</taxon>
        <taxon>Bacillales</taxon>
        <taxon>Paenibacillaceae</taxon>
        <taxon>Paenibacillus</taxon>
    </lineage>
</organism>
<dbReference type="InterPro" id="IPR031306">
    <property type="entry name" value="CcdC"/>
</dbReference>
<proteinExistence type="predicted"/>
<gene>
    <name evidence="2" type="ORF">H8B09_21210</name>
</gene>
<evidence type="ECO:0000256" key="1">
    <source>
        <dbReference type="SAM" id="Phobius"/>
    </source>
</evidence>
<dbReference type="PANTHER" id="PTHR39164">
    <property type="entry name" value="PROTEIN CCDC"/>
    <property type="match status" value="1"/>
</dbReference>
<dbReference type="Pfam" id="PF07301">
    <property type="entry name" value="DUF1453"/>
    <property type="match status" value="1"/>
</dbReference>
<dbReference type="RefSeq" id="WP_191205564.1">
    <property type="nucleotide sequence ID" value="NZ_JACXZA010000005.1"/>
</dbReference>
<feature type="transmembrane region" description="Helical" evidence="1">
    <location>
        <begin position="96"/>
        <end position="112"/>
    </location>
</feature>
<feature type="transmembrane region" description="Helical" evidence="1">
    <location>
        <begin position="63"/>
        <end position="84"/>
    </location>
</feature>
<evidence type="ECO:0000313" key="2">
    <source>
        <dbReference type="EMBL" id="MBD3921301.1"/>
    </source>
</evidence>
<dbReference type="EMBL" id="JACXZA010000005">
    <property type="protein sequence ID" value="MBD3921301.1"/>
    <property type="molecule type" value="Genomic_DNA"/>
</dbReference>
<reference evidence="2 3" key="1">
    <citation type="submission" date="2020-09" db="EMBL/GenBank/DDBJ databases">
        <title>Paenibacillus sp. strain PR3 16S rRNA gene Genome sequencing and assembly.</title>
        <authorList>
            <person name="Kim J."/>
        </authorList>
    </citation>
    <scope>NUCLEOTIDE SEQUENCE [LARGE SCALE GENOMIC DNA]</scope>
    <source>
        <strain evidence="2 3">PR3</strain>
    </source>
</reference>
<dbReference type="PIRSF" id="PIRSF021441">
    <property type="entry name" value="DUF1453"/>
    <property type="match status" value="1"/>
</dbReference>
<dbReference type="Proteomes" id="UP000609346">
    <property type="component" value="Unassembled WGS sequence"/>
</dbReference>
<feature type="transmembrane region" description="Helical" evidence="1">
    <location>
        <begin position="34"/>
        <end position="51"/>
    </location>
</feature>